<proteinExistence type="predicted"/>
<feature type="region of interest" description="Disordered" evidence="2">
    <location>
        <begin position="59"/>
        <end position="115"/>
    </location>
</feature>
<feature type="domain" description="Zn(2)-C6 fungal-type" evidence="3">
    <location>
        <begin position="15"/>
        <end position="53"/>
    </location>
</feature>
<dbReference type="SMART" id="SM00066">
    <property type="entry name" value="GAL4"/>
    <property type="match status" value="1"/>
</dbReference>
<evidence type="ECO:0000313" key="4">
    <source>
        <dbReference type="EMBL" id="KAK5991524.1"/>
    </source>
</evidence>
<name>A0ABR0SH68_9HYPO</name>
<evidence type="ECO:0000256" key="2">
    <source>
        <dbReference type="SAM" id="MobiDB-lite"/>
    </source>
</evidence>
<dbReference type="EMBL" id="JAVFKD010000014">
    <property type="protein sequence ID" value="KAK5991524.1"/>
    <property type="molecule type" value="Genomic_DNA"/>
</dbReference>
<organism evidence="4 5">
    <name type="scientific">Cladobotryum mycophilum</name>
    <dbReference type="NCBI Taxonomy" id="491253"/>
    <lineage>
        <taxon>Eukaryota</taxon>
        <taxon>Fungi</taxon>
        <taxon>Dikarya</taxon>
        <taxon>Ascomycota</taxon>
        <taxon>Pezizomycotina</taxon>
        <taxon>Sordariomycetes</taxon>
        <taxon>Hypocreomycetidae</taxon>
        <taxon>Hypocreales</taxon>
        <taxon>Hypocreaceae</taxon>
        <taxon>Cladobotryum</taxon>
    </lineage>
</organism>
<dbReference type="InterPro" id="IPR001138">
    <property type="entry name" value="Zn2Cys6_DnaBD"/>
</dbReference>
<protein>
    <submittedName>
        <fullName evidence="4">Ascofuranone/ascochlorin biosynthesis clusters transcription regulator</fullName>
    </submittedName>
</protein>
<dbReference type="Gene3D" id="4.10.240.10">
    <property type="entry name" value="Zn(2)-C6 fungal-type DNA-binding domain"/>
    <property type="match status" value="1"/>
</dbReference>
<reference evidence="4 5" key="1">
    <citation type="submission" date="2024-01" db="EMBL/GenBank/DDBJ databases">
        <title>Complete genome of Cladobotryum mycophilum ATHUM6906.</title>
        <authorList>
            <person name="Christinaki A.C."/>
            <person name="Myridakis A.I."/>
            <person name="Kouvelis V.N."/>
        </authorList>
    </citation>
    <scope>NUCLEOTIDE SEQUENCE [LARGE SCALE GENOMIC DNA]</scope>
    <source>
        <strain evidence="4 5">ATHUM6906</strain>
    </source>
</reference>
<feature type="compositionally biased region" description="Polar residues" evidence="2">
    <location>
        <begin position="269"/>
        <end position="285"/>
    </location>
</feature>
<comment type="caution">
    <text evidence="4">The sequence shown here is derived from an EMBL/GenBank/DDBJ whole genome shotgun (WGS) entry which is preliminary data.</text>
</comment>
<dbReference type="Proteomes" id="UP001338125">
    <property type="component" value="Unassembled WGS sequence"/>
</dbReference>
<feature type="compositionally biased region" description="Basic residues" evidence="2">
    <location>
        <begin position="59"/>
        <end position="70"/>
    </location>
</feature>
<dbReference type="Pfam" id="PF00172">
    <property type="entry name" value="Zn_clus"/>
    <property type="match status" value="1"/>
</dbReference>
<evidence type="ECO:0000259" key="3">
    <source>
        <dbReference type="PROSITE" id="PS50048"/>
    </source>
</evidence>
<feature type="region of interest" description="Disordered" evidence="2">
    <location>
        <begin position="243"/>
        <end position="290"/>
    </location>
</feature>
<dbReference type="SUPFAM" id="SSF57701">
    <property type="entry name" value="Zn2/Cys6 DNA-binding domain"/>
    <property type="match status" value="1"/>
</dbReference>
<evidence type="ECO:0000256" key="1">
    <source>
        <dbReference type="ARBA" id="ARBA00023242"/>
    </source>
</evidence>
<dbReference type="InterPro" id="IPR036864">
    <property type="entry name" value="Zn2-C6_fun-type_DNA-bd_sf"/>
</dbReference>
<accession>A0ABR0SH68</accession>
<keyword evidence="5" id="KW-1185">Reference proteome</keyword>
<dbReference type="PROSITE" id="PS50048">
    <property type="entry name" value="ZN2_CY6_FUNGAL_2"/>
    <property type="match status" value="1"/>
</dbReference>
<gene>
    <name evidence="4" type="ORF">PT974_09808</name>
</gene>
<evidence type="ECO:0000313" key="5">
    <source>
        <dbReference type="Proteomes" id="UP001338125"/>
    </source>
</evidence>
<dbReference type="CDD" id="cd00067">
    <property type="entry name" value="GAL4"/>
    <property type="match status" value="1"/>
</dbReference>
<keyword evidence="1" id="KW-0539">Nucleus</keyword>
<sequence length="537" mass="58899">MSASAVDSEKPLRFACNRCHAQKLRCPRSLDSDKGGPDEPCSRCRKAGATCVVSLRGKVGRPAKISKKRPTSAPRPYLSPEEEQQAYDVGVGSSLPTSDSERTATKRRRCPGPPPPRVVNMFGTDHDQDCNNNPSLIPTTNPTDGQLIFDHDHMLPSVDNDSMISMQHFTGDPSTLTPTASSIDNDDLDSATSVWSHNAWPNTTCDSPASSMEPSDSITANLEMDLNIPTFYFAPNLTQAGSSITVNSGHPPQPQVASCRPEQLRNRQSESSQAQPRNNTPSQNPRVVPSTEPFSSINCFRSLSDLNLRILQSCEVSSSTPDGSQSSSHQILRDSVQFAGELIDAARQSLPHIFPNGGFTSVSNSPSTDHNTDTINVQTGSADNWTSYESQPRAPCIPDSAIIFLLLGCYTQILHSFEIAINSLFSEHCDQASLDSRNTNTGNVQSLLEASLAVHTVTYLLNRMQRTFKLHEPEGNEDAAMDDQFGYMEDWKKPTPRTRVGADDGLLGRAFTEIRERETSLMRRAQDLRQILNTSNM</sequence>